<dbReference type="AlphaFoldDB" id="A0A0C2XHU2"/>
<evidence type="ECO:0000313" key="5">
    <source>
        <dbReference type="Proteomes" id="UP000054097"/>
    </source>
</evidence>
<accession>A0A0C2XHU2</accession>
<dbReference type="SMART" id="SM00239">
    <property type="entry name" value="C2"/>
    <property type="match status" value="1"/>
</dbReference>
<dbReference type="HOGENOM" id="CLU_492625_0_0_1"/>
<feature type="region of interest" description="Disordered" evidence="1">
    <location>
        <begin position="409"/>
        <end position="457"/>
    </location>
</feature>
<reference evidence="5" key="2">
    <citation type="submission" date="2015-01" db="EMBL/GenBank/DDBJ databases">
        <title>Evolutionary Origins and Diversification of the Mycorrhizal Mutualists.</title>
        <authorList>
            <consortium name="DOE Joint Genome Institute"/>
            <consortium name="Mycorrhizal Genomics Consortium"/>
            <person name="Kohler A."/>
            <person name="Kuo A."/>
            <person name="Nagy L.G."/>
            <person name="Floudas D."/>
            <person name="Copeland A."/>
            <person name="Barry K.W."/>
            <person name="Cichocki N."/>
            <person name="Veneault-Fourrey C."/>
            <person name="LaButti K."/>
            <person name="Lindquist E.A."/>
            <person name="Lipzen A."/>
            <person name="Lundell T."/>
            <person name="Morin E."/>
            <person name="Murat C."/>
            <person name="Riley R."/>
            <person name="Ohm R."/>
            <person name="Sun H."/>
            <person name="Tunlid A."/>
            <person name="Henrissat B."/>
            <person name="Grigoriev I.V."/>
            <person name="Hibbett D.S."/>
            <person name="Martin F."/>
        </authorList>
    </citation>
    <scope>NUCLEOTIDE SEQUENCE [LARGE SCALE GENOMIC DNA]</scope>
    <source>
        <strain evidence="5">MAFF 305830</strain>
    </source>
</reference>
<dbReference type="CDD" id="cd00030">
    <property type="entry name" value="C2"/>
    <property type="match status" value="1"/>
</dbReference>
<feature type="transmembrane region" description="Helical" evidence="2">
    <location>
        <begin position="243"/>
        <end position="263"/>
    </location>
</feature>
<proteinExistence type="predicted"/>
<sequence>MECPQIPVNPDVSGRGVRTALYAQSALTVILIQLSPHDAAGAYWSMTIDHGHRLDLLYLLLLPILASAFGISRLMRDANRMPSPLLILINWIRSALTYALALWVWATASTFGESVECNPSTKFILFGASLPATGSGRTVNMVIWGIGIALFGFRFLRPSTFDTLFICIRALFSSQARYRLLRARRPPPSNEWIFEQTNYEETELGKVTKSTRENPMPYRQRRKFYTVLKGLSSLLLGTKGTSILGTWFSLILATFLAIFAIVMTELELRLNKVAKPEEGDSEWAFGQILPLLMTIQPVSALIDVIIINATAGPGRHTTTIRLTVRQCMALLVKGHIPSAFCVITCRDQLYATYEVMNDTNPIWYEAFDIEITDLFPITIRVFHLQNKRVPILLGHTTFLPLDLLSSAPKDKTRSGPGDLSLVPHQPNSSVQQIPSSSSNDMIEPAQDGQPQSRQSDGILELDPRPLWKDGQLLQGTTLLCSLSTDVSEPIPPAQPPTRARYTPTRRKDVQETGWYFKIGYGRFSKTWYSRTDRSRVRV</sequence>
<reference evidence="4 5" key="1">
    <citation type="submission" date="2014-04" db="EMBL/GenBank/DDBJ databases">
        <authorList>
            <consortium name="DOE Joint Genome Institute"/>
            <person name="Kuo A."/>
            <person name="Zuccaro A."/>
            <person name="Kohler A."/>
            <person name="Nagy L.G."/>
            <person name="Floudas D."/>
            <person name="Copeland A."/>
            <person name="Barry K.W."/>
            <person name="Cichocki N."/>
            <person name="Veneault-Fourrey C."/>
            <person name="LaButti K."/>
            <person name="Lindquist E.A."/>
            <person name="Lipzen A."/>
            <person name="Lundell T."/>
            <person name="Morin E."/>
            <person name="Murat C."/>
            <person name="Sun H."/>
            <person name="Tunlid A."/>
            <person name="Henrissat B."/>
            <person name="Grigoriev I.V."/>
            <person name="Hibbett D.S."/>
            <person name="Martin F."/>
            <person name="Nordberg H.P."/>
            <person name="Cantor M.N."/>
            <person name="Hua S.X."/>
        </authorList>
    </citation>
    <scope>NUCLEOTIDE SEQUENCE [LARGE SCALE GENOMIC DNA]</scope>
    <source>
        <strain evidence="4 5">MAFF 305830</strain>
    </source>
</reference>
<dbReference type="EMBL" id="KN824292">
    <property type="protein sequence ID" value="KIM28652.1"/>
    <property type="molecule type" value="Genomic_DNA"/>
</dbReference>
<feature type="domain" description="C2" evidence="3">
    <location>
        <begin position="301"/>
        <end position="413"/>
    </location>
</feature>
<feature type="compositionally biased region" description="Low complexity" evidence="1">
    <location>
        <begin position="425"/>
        <end position="439"/>
    </location>
</feature>
<dbReference type="Pfam" id="PF00168">
    <property type="entry name" value="C2"/>
    <property type="match status" value="1"/>
</dbReference>
<dbReference type="InterPro" id="IPR035892">
    <property type="entry name" value="C2_domain_sf"/>
</dbReference>
<evidence type="ECO:0000259" key="3">
    <source>
        <dbReference type="PROSITE" id="PS50004"/>
    </source>
</evidence>
<name>A0A0C2XHU2_SERVB</name>
<dbReference type="SUPFAM" id="SSF49562">
    <property type="entry name" value="C2 domain (Calcium/lipid-binding domain, CaLB)"/>
    <property type="match status" value="1"/>
</dbReference>
<feature type="region of interest" description="Disordered" evidence="1">
    <location>
        <begin position="486"/>
        <end position="505"/>
    </location>
</feature>
<keyword evidence="5" id="KW-1185">Reference proteome</keyword>
<evidence type="ECO:0000313" key="4">
    <source>
        <dbReference type="EMBL" id="KIM28652.1"/>
    </source>
</evidence>
<dbReference type="PROSITE" id="PS50004">
    <property type="entry name" value="C2"/>
    <property type="match status" value="1"/>
</dbReference>
<protein>
    <recommendedName>
        <fullName evidence="3">C2 domain-containing protein</fullName>
    </recommendedName>
</protein>
<organism evidence="4 5">
    <name type="scientific">Serendipita vermifera MAFF 305830</name>
    <dbReference type="NCBI Taxonomy" id="933852"/>
    <lineage>
        <taxon>Eukaryota</taxon>
        <taxon>Fungi</taxon>
        <taxon>Dikarya</taxon>
        <taxon>Basidiomycota</taxon>
        <taxon>Agaricomycotina</taxon>
        <taxon>Agaricomycetes</taxon>
        <taxon>Sebacinales</taxon>
        <taxon>Serendipitaceae</taxon>
        <taxon>Serendipita</taxon>
    </lineage>
</organism>
<evidence type="ECO:0000256" key="2">
    <source>
        <dbReference type="SAM" id="Phobius"/>
    </source>
</evidence>
<keyword evidence="2" id="KW-1133">Transmembrane helix</keyword>
<dbReference type="Proteomes" id="UP000054097">
    <property type="component" value="Unassembled WGS sequence"/>
</dbReference>
<feature type="transmembrane region" description="Helical" evidence="2">
    <location>
        <begin position="138"/>
        <end position="156"/>
    </location>
</feature>
<feature type="transmembrane region" description="Helical" evidence="2">
    <location>
        <begin position="87"/>
        <end position="106"/>
    </location>
</feature>
<feature type="transmembrane region" description="Helical" evidence="2">
    <location>
        <begin position="56"/>
        <end position="75"/>
    </location>
</feature>
<gene>
    <name evidence="4" type="ORF">M408DRAFT_23689</name>
</gene>
<keyword evidence="2" id="KW-0812">Transmembrane</keyword>
<dbReference type="Gene3D" id="2.60.40.150">
    <property type="entry name" value="C2 domain"/>
    <property type="match status" value="1"/>
</dbReference>
<dbReference type="OrthoDB" id="5427664at2759"/>
<evidence type="ECO:0000256" key="1">
    <source>
        <dbReference type="SAM" id="MobiDB-lite"/>
    </source>
</evidence>
<keyword evidence="2" id="KW-0472">Membrane</keyword>
<dbReference type="InterPro" id="IPR000008">
    <property type="entry name" value="C2_dom"/>
</dbReference>